<dbReference type="Pfam" id="PF04578">
    <property type="entry name" value="DUF594"/>
    <property type="match status" value="1"/>
</dbReference>
<gene>
    <name evidence="1" type="ORF">RHSIM_Rhsim07G0041100</name>
</gene>
<dbReference type="Proteomes" id="UP000626092">
    <property type="component" value="Unassembled WGS sequence"/>
</dbReference>
<protein>
    <submittedName>
        <fullName evidence="1">Uncharacterized protein</fullName>
    </submittedName>
</protein>
<evidence type="ECO:0000313" key="2">
    <source>
        <dbReference type="Proteomes" id="UP000626092"/>
    </source>
</evidence>
<accession>A0A834LJV1</accession>
<evidence type="ECO:0000313" key="1">
    <source>
        <dbReference type="EMBL" id="KAF7139235.1"/>
    </source>
</evidence>
<comment type="caution">
    <text evidence="1">The sequence shown here is derived from an EMBL/GenBank/DDBJ whole genome shotgun (WGS) entry which is preliminary data.</text>
</comment>
<sequence>MREANLPTTVESVQLPPKKFKPQSPSLRDVELVFDNDQLLDEKSLLQLSHDAFKLAEIELSFINKDLHTKTVTPHLDGNPVACIMTLLLISAAPFQFYRDNDGCREEAWKLKRTVISEPVSESLKDKTYTELRTRSKLGQNIEIATKISILNGDASESVPFDACKLAKQLSEFNADKQWSLMSGVWMELLAYAAFHAKGTDHAH</sequence>
<reference evidence="1" key="1">
    <citation type="submission" date="2019-11" db="EMBL/GenBank/DDBJ databases">
        <authorList>
            <person name="Liu Y."/>
            <person name="Hou J."/>
            <person name="Li T.-Q."/>
            <person name="Guan C.-H."/>
            <person name="Wu X."/>
            <person name="Wu H.-Z."/>
            <person name="Ling F."/>
            <person name="Zhang R."/>
            <person name="Shi X.-G."/>
            <person name="Ren J.-P."/>
            <person name="Chen E.-F."/>
            <person name="Sun J.-M."/>
        </authorList>
    </citation>
    <scope>NUCLEOTIDE SEQUENCE</scope>
    <source>
        <strain evidence="1">Adult_tree_wgs_1</strain>
        <tissue evidence="1">Leaves</tissue>
    </source>
</reference>
<dbReference type="EMBL" id="WJXA01000007">
    <property type="protein sequence ID" value="KAF7139235.1"/>
    <property type="molecule type" value="Genomic_DNA"/>
</dbReference>
<dbReference type="AlphaFoldDB" id="A0A834LJV1"/>
<proteinExistence type="predicted"/>
<dbReference type="InterPro" id="IPR007658">
    <property type="entry name" value="DUF594"/>
</dbReference>
<name>A0A834LJV1_RHOSS</name>
<organism evidence="1 2">
    <name type="scientific">Rhododendron simsii</name>
    <name type="common">Sims's rhododendron</name>
    <dbReference type="NCBI Taxonomy" id="118357"/>
    <lineage>
        <taxon>Eukaryota</taxon>
        <taxon>Viridiplantae</taxon>
        <taxon>Streptophyta</taxon>
        <taxon>Embryophyta</taxon>
        <taxon>Tracheophyta</taxon>
        <taxon>Spermatophyta</taxon>
        <taxon>Magnoliopsida</taxon>
        <taxon>eudicotyledons</taxon>
        <taxon>Gunneridae</taxon>
        <taxon>Pentapetalae</taxon>
        <taxon>asterids</taxon>
        <taxon>Ericales</taxon>
        <taxon>Ericaceae</taxon>
        <taxon>Ericoideae</taxon>
        <taxon>Rhodoreae</taxon>
        <taxon>Rhododendron</taxon>
    </lineage>
</organism>
<dbReference type="PANTHER" id="PTHR31325">
    <property type="entry name" value="OS01G0798800 PROTEIN-RELATED"/>
    <property type="match status" value="1"/>
</dbReference>
<keyword evidence="2" id="KW-1185">Reference proteome</keyword>
<dbReference type="OrthoDB" id="659172at2759"/>